<keyword evidence="3" id="KW-1185">Reference proteome</keyword>
<keyword evidence="1" id="KW-1133">Transmembrane helix</keyword>
<sequence length="132" mass="16061">MIDKKIYRYTNVELLDTIRNSKNNELAKKAEVELQSRKLGEEEMKKSEVDYKQYKVFQELRKEMPLTAEEWLTFLFLSLSKGRDHHFSESEMERFKKHGFEKKFYQARKIKKYGYIFWFVMIMLLALITSLI</sequence>
<proteinExistence type="predicted"/>
<feature type="transmembrane region" description="Helical" evidence="1">
    <location>
        <begin position="113"/>
        <end position="131"/>
    </location>
</feature>
<dbReference type="OrthoDB" id="1164924at2"/>
<evidence type="ECO:0000313" key="3">
    <source>
        <dbReference type="Proteomes" id="UP000291142"/>
    </source>
</evidence>
<comment type="caution">
    <text evidence="2">The sequence shown here is derived from an EMBL/GenBank/DDBJ whole genome shotgun (WGS) entry which is preliminary data.</text>
</comment>
<dbReference type="RefSeq" id="WP_130964151.1">
    <property type="nucleotide sequence ID" value="NZ_SIRT01000006.1"/>
</dbReference>
<accession>A0A4Q9FCS4</accession>
<protein>
    <submittedName>
        <fullName evidence="2">Uncharacterized protein</fullName>
    </submittedName>
</protein>
<reference evidence="2 3" key="1">
    <citation type="submission" date="2019-02" db="EMBL/GenBank/DDBJ databases">
        <title>Hyunsoonleella sp., isolated from marine sediment.</title>
        <authorList>
            <person name="Liu B.-T."/>
        </authorList>
    </citation>
    <scope>NUCLEOTIDE SEQUENCE [LARGE SCALE GENOMIC DNA]</scope>
    <source>
        <strain evidence="2 3">T58</strain>
    </source>
</reference>
<keyword evidence="1" id="KW-0472">Membrane</keyword>
<organism evidence="2 3">
    <name type="scientific">Hyunsoonleella flava</name>
    <dbReference type="NCBI Taxonomy" id="2527939"/>
    <lineage>
        <taxon>Bacteria</taxon>
        <taxon>Pseudomonadati</taxon>
        <taxon>Bacteroidota</taxon>
        <taxon>Flavobacteriia</taxon>
        <taxon>Flavobacteriales</taxon>
        <taxon>Flavobacteriaceae</taxon>
    </lineage>
</organism>
<evidence type="ECO:0000313" key="2">
    <source>
        <dbReference type="EMBL" id="TBN03583.1"/>
    </source>
</evidence>
<keyword evidence="1" id="KW-0812">Transmembrane</keyword>
<gene>
    <name evidence="2" type="ORF">EYD45_08680</name>
</gene>
<evidence type="ECO:0000256" key="1">
    <source>
        <dbReference type="SAM" id="Phobius"/>
    </source>
</evidence>
<dbReference type="Proteomes" id="UP000291142">
    <property type="component" value="Unassembled WGS sequence"/>
</dbReference>
<dbReference type="AlphaFoldDB" id="A0A4Q9FCS4"/>
<name>A0A4Q9FCS4_9FLAO</name>
<dbReference type="EMBL" id="SIRT01000006">
    <property type="protein sequence ID" value="TBN03583.1"/>
    <property type="molecule type" value="Genomic_DNA"/>
</dbReference>